<gene>
    <name evidence="1" type="ORF">EGYM00163_LOCUS36390</name>
</gene>
<dbReference type="AlphaFoldDB" id="A0A7S4G4M5"/>
<protein>
    <submittedName>
        <fullName evidence="1">Uncharacterized protein</fullName>
    </submittedName>
</protein>
<dbReference type="EMBL" id="HBJA01105374">
    <property type="protein sequence ID" value="CAE0825145.1"/>
    <property type="molecule type" value="Transcribed_RNA"/>
</dbReference>
<sequence>MPMPTTSIPIETQHTSRRLVWHHCSPGHAALYVQLLEMSAGRRQPLLDAVTLFLALFRRIIQHQSCSPNAYPKQLLPISLSCVHFPLCAYSPLYPIVYVQKV</sequence>
<organism evidence="1">
    <name type="scientific">Eutreptiella gymnastica</name>
    <dbReference type="NCBI Taxonomy" id="73025"/>
    <lineage>
        <taxon>Eukaryota</taxon>
        <taxon>Discoba</taxon>
        <taxon>Euglenozoa</taxon>
        <taxon>Euglenida</taxon>
        <taxon>Spirocuta</taxon>
        <taxon>Euglenophyceae</taxon>
        <taxon>Eutreptiales</taxon>
        <taxon>Eutreptiaceae</taxon>
        <taxon>Eutreptiella</taxon>
    </lineage>
</organism>
<proteinExistence type="predicted"/>
<evidence type="ECO:0000313" key="1">
    <source>
        <dbReference type="EMBL" id="CAE0825145.1"/>
    </source>
</evidence>
<accession>A0A7S4G4M5</accession>
<name>A0A7S4G4M5_9EUGL</name>
<reference evidence="1" key="1">
    <citation type="submission" date="2021-01" db="EMBL/GenBank/DDBJ databases">
        <authorList>
            <person name="Corre E."/>
            <person name="Pelletier E."/>
            <person name="Niang G."/>
            <person name="Scheremetjew M."/>
            <person name="Finn R."/>
            <person name="Kale V."/>
            <person name="Holt S."/>
            <person name="Cochrane G."/>
            <person name="Meng A."/>
            <person name="Brown T."/>
            <person name="Cohen L."/>
        </authorList>
    </citation>
    <scope>NUCLEOTIDE SEQUENCE</scope>
    <source>
        <strain evidence="1">CCMP1594</strain>
    </source>
</reference>